<dbReference type="Gene3D" id="2.30.30.240">
    <property type="entry name" value="PRC-barrel domain"/>
    <property type="match status" value="1"/>
</dbReference>
<dbReference type="Proteomes" id="UP001302696">
    <property type="component" value="Chromosome"/>
</dbReference>
<dbReference type="InterPro" id="IPR011033">
    <property type="entry name" value="PRC_barrel-like_sf"/>
</dbReference>
<dbReference type="PANTHER" id="PTHR33692">
    <property type="entry name" value="RIBOSOME MATURATION FACTOR RIMM"/>
    <property type="match status" value="1"/>
</dbReference>
<evidence type="ECO:0000259" key="6">
    <source>
        <dbReference type="Pfam" id="PF01782"/>
    </source>
</evidence>
<comment type="similarity">
    <text evidence="5">Belongs to the RimM family.</text>
</comment>
<name>A0ABZ0Q8X0_9LACO</name>
<sequence>MQYFNVGRIVNTHGIQGEVKIMPITDFPKDRFQVGKQLYLFSPKSEDKPVKTLEVSKVRQQKGLYFLRFVGLDSINDVEKYKEFDLKIPEEDRGQLASNEFYYNDIIGLDVYDLDNQLLGQISEIMSLGANDVWVVKRPGQKDLLLPYIHQVIKQVDLKTHRVIVELLEGLDE</sequence>
<feature type="domain" description="RimM N-terminal" evidence="6">
    <location>
        <begin position="6"/>
        <end position="92"/>
    </location>
</feature>
<dbReference type="Pfam" id="PF01782">
    <property type="entry name" value="RimM"/>
    <property type="match status" value="1"/>
</dbReference>
<dbReference type="PANTHER" id="PTHR33692:SF1">
    <property type="entry name" value="RIBOSOME MATURATION FACTOR RIMM"/>
    <property type="match status" value="1"/>
</dbReference>
<comment type="subcellular location">
    <subcellularLocation>
        <location evidence="5">Cytoplasm</location>
    </subcellularLocation>
</comment>
<dbReference type="NCBIfam" id="TIGR02273">
    <property type="entry name" value="16S_RimM"/>
    <property type="match status" value="1"/>
</dbReference>
<accession>A0ABZ0Q8X0</accession>
<dbReference type="InterPro" id="IPR027275">
    <property type="entry name" value="PRC-brl_dom"/>
</dbReference>
<dbReference type="SUPFAM" id="SSF50447">
    <property type="entry name" value="Translation proteins"/>
    <property type="match status" value="1"/>
</dbReference>
<proteinExistence type="inferred from homology"/>
<keyword evidence="1 5" id="KW-0963">Cytoplasm</keyword>
<evidence type="ECO:0000256" key="2">
    <source>
        <dbReference type="ARBA" id="ARBA00022517"/>
    </source>
</evidence>
<reference evidence="9" key="1">
    <citation type="submission" date="2024-06" db="EMBL/GenBank/DDBJ databases">
        <authorList>
            <person name="Chang H.C."/>
            <person name="Mun S.Y."/>
        </authorList>
    </citation>
    <scope>NUCLEOTIDE SEQUENCE [LARGE SCALE GENOMIC DNA]</scope>
    <source>
        <strain evidence="9">KT1</strain>
    </source>
</reference>
<dbReference type="InterPro" id="IPR011961">
    <property type="entry name" value="RimM"/>
</dbReference>
<keyword evidence="9" id="KW-1185">Reference proteome</keyword>
<comment type="function">
    <text evidence="5">An accessory protein needed during the final step in the assembly of 30S ribosomal subunit, possibly for assembly of the head region. Essential for efficient processing of 16S rRNA. May be needed both before and after RbfA during the maturation of 16S rRNA. It has affinity for free ribosomal 30S subunits but not for 70S ribosomes.</text>
</comment>
<evidence type="ECO:0000313" key="8">
    <source>
        <dbReference type="EMBL" id="WPC22575.1"/>
    </source>
</evidence>
<dbReference type="InterPro" id="IPR009000">
    <property type="entry name" value="Transl_B-barrel_sf"/>
</dbReference>
<dbReference type="InterPro" id="IPR002676">
    <property type="entry name" value="RimM_N"/>
</dbReference>
<comment type="domain">
    <text evidence="5">The PRC barrel domain binds ribosomal protein uS19.</text>
</comment>
<dbReference type="Pfam" id="PF05239">
    <property type="entry name" value="PRC"/>
    <property type="match status" value="1"/>
</dbReference>
<dbReference type="RefSeq" id="WP_057772946.1">
    <property type="nucleotide sequence ID" value="NZ_BBIM01000028.1"/>
</dbReference>
<evidence type="ECO:0000256" key="4">
    <source>
        <dbReference type="ARBA" id="ARBA00023186"/>
    </source>
</evidence>
<keyword evidence="2 5" id="KW-0690">Ribosome biogenesis</keyword>
<evidence type="ECO:0000256" key="5">
    <source>
        <dbReference type="HAMAP-Rule" id="MF_00014"/>
    </source>
</evidence>
<evidence type="ECO:0000313" key="9">
    <source>
        <dbReference type="Proteomes" id="UP001302696"/>
    </source>
</evidence>
<comment type="subunit">
    <text evidence="5">Binds ribosomal protein uS19.</text>
</comment>
<evidence type="ECO:0000256" key="3">
    <source>
        <dbReference type="ARBA" id="ARBA00022552"/>
    </source>
</evidence>
<dbReference type="HAMAP" id="MF_00014">
    <property type="entry name" value="Ribosome_mat_RimM"/>
    <property type="match status" value="1"/>
</dbReference>
<keyword evidence="3 5" id="KW-0698">rRNA processing</keyword>
<keyword evidence="4 5" id="KW-0143">Chaperone</keyword>
<dbReference type="SUPFAM" id="SSF50346">
    <property type="entry name" value="PRC-barrel domain"/>
    <property type="match status" value="1"/>
</dbReference>
<feature type="domain" description="PRC-barrel" evidence="7">
    <location>
        <begin position="99"/>
        <end position="170"/>
    </location>
</feature>
<evidence type="ECO:0000259" key="7">
    <source>
        <dbReference type="Pfam" id="PF05239"/>
    </source>
</evidence>
<organism evidence="8 9">
    <name type="scientific">Pediococcus inopinatus</name>
    <dbReference type="NCBI Taxonomy" id="114090"/>
    <lineage>
        <taxon>Bacteria</taxon>
        <taxon>Bacillati</taxon>
        <taxon>Bacillota</taxon>
        <taxon>Bacilli</taxon>
        <taxon>Lactobacillales</taxon>
        <taxon>Lactobacillaceae</taxon>
        <taxon>Pediococcus</taxon>
    </lineage>
</organism>
<dbReference type="EMBL" id="CP104778">
    <property type="protein sequence ID" value="WPC22575.1"/>
    <property type="molecule type" value="Genomic_DNA"/>
</dbReference>
<gene>
    <name evidence="5 8" type="primary">rimM</name>
    <name evidence="8" type="ORF">N6G96_05140</name>
</gene>
<dbReference type="Gene3D" id="2.40.30.60">
    <property type="entry name" value="RimM"/>
    <property type="match status" value="1"/>
</dbReference>
<protein>
    <recommendedName>
        <fullName evidence="5">Ribosome maturation factor RimM</fullName>
    </recommendedName>
</protein>
<dbReference type="InterPro" id="IPR036976">
    <property type="entry name" value="RimM_N_sf"/>
</dbReference>
<evidence type="ECO:0000256" key="1">
    <source>
        <dbReference type="ARBA" id="ARBA00022490"/>
    </source>
</evidence>